<evidence type="ECO:0000256" key="4">
    <source>
        <dbReference type="ARBA" id="ARBA00022692"/>
    </source>
</evidence>
<dbReference type="GO" id="GO:0005886">
    <property type="term" value="C:plasma membrane"/>
    <property type="evidence" value="ECO:0007669"/>
    <property type="project" value="UniProtKB-SubCell"/>
</dbReference>
<evidence type="ECO:0000256" key="6">
    <source>
        <dbReference type="ARBA" id="ARBA00023032"/>
    </source>
</evidence>
<feature type="transmembrane region" description="Helical" evidence="9">
    <location>
        <begin position="53"/>
        <end position="77"/>
    </location>
</feature>
<protein>
    <submittedName>
        <fullName evidence="11">Molybdate transport system permease protein</fullName>
    </submittedName>
</protein>
<dbReference type="PANTHER" id="PTHR30406">
    <property type="entry name" value="SULFATE TRANSPORT SYSTEM PERMEASE PROTEIN"/>
    <property type="match status" value="1"/>
</dbReference>
<evidence type="ECO:0000256" key="8">
    <source>
        <dbReference type="ARBA" id="ARBA00025323"/>
    </source>
</evidence>
<reference evidence="11 12" key="1">
    <citation type="submission" date="2019-07" db="EMBL/GenBank/DDBJ databases">
        <title>Genomic Encyclopedia of Type Strains, Phase IV (KMG-IV): sequencing the most valuable type-strain genomes for metagenomic binning, comparative biology and taxonomic classification.</title>
        <authorList>
            <person name="Goeker M."/>
        </authorList>
    </citation>
    <scope>NUCLEOTIDE SEQUENCE [LARGE SCALE GENOMIC DNA]</scope>
    <source>
        <strain evidence="11 12">SS015</strain>
    </source>
</reference>
<dbReference type="OrthoDB" id="9795403at2"/>
<keyword evidence="3 9" id="KW-0813">Transport</keyword>
<dbReference type="GO" id="GO:0015419">
    <property type="term" value="F:ABC-type sulfate transporter activity"/>
    <property type="evidence" value="ECO:0007669"/>
    <property type="project" value="InterPro"/>
</dbReference>
<dbReference type="Gene3D" id="1.10.3720.10">
    <property type="entry name" value="MetI-like"/>
    <property type="match status" value="1"/>
</dbReference>
<dbReference type="AlphaFoldDB" id="A0A5D3WGP0"/>
<dbReference type="InterPro" id="IPR035906">
    <property type="entry name" value="MetI-like_sf"/>
</dbReference>
<dbReference type="SUPFAM" id="SSF161098">
    <property type="entry name" value="MetI-like"/>
    <property type="match status" value="1"/>
</dbReference>
<evidence type="ECO:0000256" key="7">
    <source>
        <dbReference type="ARBA" id="ARBA00023136"/>
    </source>
</evidence>
<evidence type="ECO:0000256" key="9">
    <source>
        <dbReference type="RuleBase" id="RU363032"/>
    </source>
</evidence>
<sequence length="263" mass="28122">MRRPGPFHLYLAGSGMLIALLILLPIGALLLASSPMELAHLLGDHEVLQAIRITLLASLLALPPILLFGLPAAYGLSRLDRRRRRGLEMLLELPLVMPPVVAGLALLLAFGRRGLLGDLLAGVGLRLPFTLAAVVIAILFIVTPSFVRRCSLLFDSLDHRLEEAALLLGATPHQVFFRVSLPLARRGLVAETIMAQAQGIGLFGAVILFAGNLPGRTQTLSLAIYSAFESDPPRAFALGSLLLLISLLLLGAVRLVTPRGPKP</sequence>
<evidence type="ECO:0000256" key="3">
    <source>
        <dbReference type="ARBA" id="ARBA00022448"/>
    </source>
</evidence>
<keyword evidence="4 9" id="KW-0812">Transmembrane</keyword>
<comment type="caution">
    <text evidence="11">The sequence shown here is derived from an EMBL/GenBank/DDBJ whole genome shotgun (WGS) entry which is preliminary data.</text>
</comment>
<name>A0A5D3WGP0_9BACT</name>
<comment type="subunit">
    <text evidence="2">The complex is composed of two ATP-binding proteins (CysA), two transmembrane proteins (CysT and CysW) and a solute-binding protein (CysP).</text>
</comment>
<keyword evidence="12" id="KW-1185">Reference proteome</keyword>
<feature type="domain" description="ABC transmembrane type-1" evidence="10">
    <location>
        <begin position="51"/>
        <end position="253"/>
    </location>
</feature>
<gene>
    <name evidence="11" type="ORF">EDC39_11384</name>
</gene>
<organism evidence="11 12">
    <name type="scientific">Geothermobacter ehrlichii</name>
    <dbReference type="NCBI Taxonomy" id="213224"/>
    <lineage>
        <taxon>Bacteria</taxon>
        <taxon>Pseudomonadati</taxon>
        <taxon>Thermodesulfobacteriota</taxon>
        <taxon>Desulfuromonadia</taxon>
        <taxon>Desulfuromonadales</taxon>
        <taxon>Geothermobacteraceae</taxon>
        <taxon>Geothermobacter</taxon>
    </lineage>
</organism>
<evidence type="ECO:0000313" key="11">
    <source>
        <dbReference type="EMBL" id="TYO96694.1"/>
    </source>
</evidence>
<dbReference type="PROSITE" id="PS50928">
    <property type="entry name" value="ABC_TM1"/>
    <property type="match status" value="1"/>
</dbReference>
<dbReference type="Proteomes" id="UP000324159">
    <property type="component" value="Unassembled WGS sequence"/>
</dbReference>
<feature type="transmembrane region" description="Helical" evidence="9">
    <location>
        <begin position="235"/>
        <end position="257"/>
    </location>
</feature>
<dbReference type="InterPro" id="IPR000515">
    <property type="entry name" value="MetI-like"/>
</dbReference>
<comment type="subcellular location">
    <subcellularLocation>
        <location evidence="1 9">Cell membrane</location>
        <topology evidence="1 9">Multi-pass membrane protein</topology>
    </subcellularLocation>
</comment>
<feature type="transmembrane region" description="Helical" evidence="9">
    <location>
        <begin position="89"/>
        <end position="109"/>
    </location>
</feature>
<feature type="transmembrane region" description="Helical" evidence="9">
    <location>
        <begin position="193"/>
        <end position="215"/>
    </location>
</feature>
<keyword evidence="5 9" id="KW-1133">Transmembrane helix</keyword>
<feature type="transmembrane region" description="Helical" evidence="9">
    <location>
        <begin position="7"/>
        <end position="33"/>
    </location>
</feature>
<comment type="similarity">
    <text evidence="9">Belongs to the binding-protein-dependent transport system permease family.</text>
</comment>
<keyword evidence="6" id="KW-0764">Sulfate transport</keyword>
<accession>A0A5D3WGP0</accession>
<dbReference type="InterPro" id="IPR005667">
    <property type="entry name" value="Sulph_transpt2"/>
</dbReference>
<comment type="function">
    <text evidence="8">Part of the ABC transporter complex CysAWTP (TC 3.A.1.6.1) involved in sulfate/thiosulfate import. Probably responsible for the translocation of the substrate across the membrane.</text>
</comment>
<evidence type="ECO:0000256" key="2">
    <source>
        <dbReference type="ARBA" id="ARBA00011779"/>
    </source>
</evidence>
<dbReference type="PANTHER" id="PTHR30406:SF8">
    <property type="entry name" value="SULFATE TRANSPORT SYSTEM PERMEASE PROTEIN CYST"/>
    <property type="match status" value="1"/>
</dbReference>
<dbReference type="Pfam" id="PF00528">
    <property type="entry name" value="BPD_transp_1"/>
    <property type="match status" value="1"/>
</dbReference>
<evidence type="ECO:0000256" key="1">
    <source>
        <dbReference type="ARBA" id="ARBA00004651"/>
    </source>
</evidence>
<evidence type="ECO:0000313" key="12">
    <source>
        <dbReference type="Proteomes" id="UP000324159"/>
    </source>
</evidence>
<dbReference type="CDD" id="cd06261">
    <property type="entry name" value="TM_PBP2"/>
    <property type="match status" value="1"/>
</dbReference>
<proteinExistence type="inferred from homology"/>
<dbReference type="EMBL" id="VNIB01000013">
    <property type="protein sequence ID" value="TYO96694.1"/>
    <property type="molecule type" value="Genomic_DNA"/>
</dbReference>
<keyword evidence="7 9" id="KW-0472">Membrane</keyword>
<dbReference type="RefSeq" id="WP_148896763.1">
    <property type="nucleotide sequence ID" value="NZ_VNIB01000013.1"/>
</dbReference>
<evidence type="ECO:0000259" key="10">
    <source>
        <dbReference type="PROSITE" id="PS50928"/>
    </source>
</evidence>
<feature type="transmembrane region" description="Helical" evidence="9">
    <location>
        <begin position="129"/>
        <end position="147"/>
    </location>
</feature>
<evidence type="ECO:0000256" key="5">
    <source>
        <dbReference type="ARBA" id="ARBA00022989"/>
    </source>
</evidence>